<reference evidence="1" key="1">
    <citation type="journal article" date="2020" name="New Phytol.">
        <title>Comparative genomics reveals dynamic genome evolution in host specialist ectomycorrhizal fungi.</title>
        <authorList>
            <person name="Lofgren L.A."/>
            <person name="Nguyen N.H."/>
            <person name="Vilgalys R."/>
            <person name="Ruytinx J."/>
            <person name="Liao H.L."/>
            <person name="Branco S."/>
            <person name="Kuo A."/>
            <person name="LaButti K."/>
            <person name="Lipzen A."/>
            <person name="Andreopoulos W."/>
            <person name="Pangilinan J."/>
            <person name="Riley R."/>
            <person name="Hundley H."/>
            <person name="Na H."/>
            <person name="Barry K."/>
            <person name="Grigoriev I.V."/>
            <person name="Stajich J.E."/>
            <person name="Kennedy P.G."/>
        </authorList>
    </citation>
    <scope>NUCLEOTIDE SEQUENCE</scope>
    <source>
        <strain evidence="1">FC423</strain>
    </source>
</reference>
<dbReference type="RefSeq" id="XP_041286754.1">
    <property type="nucleotide sequence ID" value="XM_041431903.1"/>
</dbReference>
<dbReference type="GeneID" id="64694162"/>
<evidence type="ECO:0000313" key="2">
    <source>
        <dbReference type="Proteomes" id="UP000823399"/>
    </source>
</evidence>
<sequence>MARDLKINIRKRAIASFFECDKLDWAVGGAQQALGTKLHQQTRKAIAKRQPALMTAIRKFNSYCEQLDSLYDPSCAIPLPTPLSTKLTELHADPTLMEDVWIAPSIGEVPRWLDDTDIRDGIRALLKRDRCREEQVRLGTEADNLCRFFGQELAALELAIRIPECEPFTATLQQRRSNFLQLQSHWSNALVSSLQFATHVKEAVDIAVTISGGSQTTALHWIATTSLTALDLDGEDELVSADLDDPPQMDSEQATLADVLEQEMAMLDVDDTAEANDIGYDIKATIVWELPNDIIIPDTLVTRIRPPHDGFPDQVFDPKDINLLRSPTACLNDVCINSCAALLYSELKSPMLSCAIFSTHDLPCIRYNASNDILWRNILWTRYWEKDVWVLPIHRPSSSIGHWVICVIHKFDKELLLFDSLGEKKPWKNDIKVS</sequence>
<evidence type="ECO:0000313" key="1">
    <source>
        <dbReference type="EMBL" id="KAG2092121.1"/>
    </source>
</evidence>
<protein>
    <recommendedName>
        <fullName evidence="3">Ubiquitin-like protease family profile domain-containing protein</fullName>
    </recommendedName>
</protein>
<dbReference type="InterPro" id="IPR038765">
    <property type="entry name" value="Papain-like_cys_pep_sf"/>
</dbReference>
<dbReference type="AlphaFoldDB" id="A0A9P7EUN0"/>
<proteinExistence type="predicted"/>
<dbReference type="EMBL" id="JABBWM010000092">
    <property type="protein sequence ID" value="KAG2092121.1"/>
    <property type="molecule type" value="Genomic_DNA"/>
</dbReference>
<keyword evidence="2" id="KW-1185">Reference proteome</keyword>
<organism evidence="1 2">
    <name type="scientific">Suillus discolor</name>
    <dbReference type="NCBI Taxonomy" id="1912936"/>
    <lineage>
        <taxon>Eukaryota</taxon>
        <taxon>Fungi</taxon>
        <taxon>Dikarya</taxon>
        <taxon>Basidiomycota</taxon>
        <taxon>Agaricomycotina</taxon>
        <taxon>Agaricomycetes</taxon>
        <taxon>Agaricomycetidae</taxon>
        <taxon>Boletales</taxon>
        <taxon>Suillineae</taxon>
        <taxon>Suillaceae</taxon>
        <taxon>Suillus</taxon>
    </lineage>
</organism>
<dbReference type="Gene3D" id="3.40.395.10">
    <property type="entry name" value="Adenoviral Proteinase, Chain A"/>
    <property type="match status" value="1"/>
</dbReference>
<accession>A0A9P7EUN0</accession>
<dbReference type="Proteomes" id="UP000823399">
    <property type="component" value="Unassembled WGS sequence"/>
</dbReference>
<evidence type="ECO:0008006" key="3">
    <source>
        <dbReference type="Google" id="ProtNLM"/>
    </source>
</evidence>
<gene>
    <name evidence="1" type="ORF">F5147DRAFT_585987</name>
</gene>
<name>A0A9P7EUN0_9AGAM</name>
<dbReference type="SUPFAM" id="SSF54001">
    <property type="entry name" value="Cysteine proteinases"/>
    <property type="match status" value="1"/>
</dbReference>
<comment type="caution">
    <text evidence="1">The sequence shown here is derived from an EMBL/GenBank/DDBJ whole genome shotgun (WGS) entry which is preliminary data.</text>
</comment>
<dbReference type="OrthoDB" id="3364670at2759"/>